<dbReference type="CDD" id="cd00037">
    <property type="entry name" value="CLECT"/>
    <property type="match status" value="1"/>
</dbReference>
<proteinExistence type="predicted"/>
<reference evidence="4" key="1">
    <citation type="submission" date="2022-11" db="UniProtKB">
        <authorList>
            <consortium name="WormBaseParasite"/>
        </authorList>
    </citation>
    <scope>IDENTIFICATION</scope>
</reference>
<dbReference type="PANTHER" id="PTHR13802:SF59">
    <property type="entry name" value="SUSHI DOMAIN-CONTAINING PROTEIN 2"/>
    <property type="match status" value="1"/>
</dbReference>
<feature type="region of interest" description="Disordered" evidence="1">
    <location>
        <begin position="392"/>
        <end position="440"/>
    </location>
</feature>
<organism evidence="3 4">
    <name type="scientific">Acrobeloides nanus</name>
    <dbReference type="NCBI Taxonomy" id="290746"/>
    <lineage>
        <taxon>Eukaryota</taxon>
        <taxon>Metazoa</taxon>
        <taxon>Ecdysozoa</taxon>
        <taxon>Nematoda</taxon>
        <taxon>Chromadorea</taxon>
        <taxon>Rhabditida</taxon>
        <taxon>Tylenchina</taxon>
        <taxon>Cephalobomorpha</taxon>
        <taxon>Cephaloboidea</taxon>
        <taxon>Cephalobidae</taxon>
        <taxon>Acrobeloides</taxon>
    </lineage>
</organism>
<dbReference type="Gene3D" id="3.40.50.150">
    <property type="entry name" value="Vaccinia Virus protein VP39"/>
    <property type="match status" value="1"/>
</dbReference>
<dbReference type="InterPro" id="IPR003886">
    <property type="entry name" value="NIDO_dom"/>
</dbReference>
<dbReference type="CDD" id="cd02440">
    <property type="entry name" value="AdoMet_MTases"/>
    <property type="match status" value="1"/>
</dbReference>
<dbReference type="PANTHER" id="PTHR13802">
    <property type="entry name" value="MUCIN 4-RELATED"/>
    <property type="match status" value="1"/>
</dbReference>
<sequence length="660" mass="73912">MSYYKPDLKLKTTFDSEAGLYEGSRPGYPNELFERLVEVTNLNEDANLLEIGTGTGKATKPLVEKGFKITGIELGSQLAKFARKVLQAYPNVDIINSSYEDADLPLHSYDLIFSASAIHWIRPEVKYTKTHALLKPGGYMAIIWGRGGISDENGDKLYYAKKEIHDKYFPDDEFHRLPQKVSELKPPDDIDAELFELVHFECFPREMRFTTEEYLKHMGTYSRCIALDKESRKGADVDISSTGHIYYRQTQNSTILAKAKNEINNAFPQLPHINFTWAFIATWYNVTYYQCSSPDYRKSNIFQATLVSNGVQSFAIFYYNQISWTTGDANGGYNGLGSTPAFAGFDADDDKHRYSIPRSCTTDIINIANESNFGKPGVFFFRIDDWTIIQPSTTTTSPTTDAPTTTNKITSTSRRPTSTSAPSTPPTTQEPNSSQSDGTPCNCNNSELWLDLMLVIDRSAGVGRFGLPAIGSQLLTILHDPKTIAAQMNNSNTFIITVDLSGVNTKLLGQISTPFMNFSSTNSGDNEAVYEVQTALCYANCVCPSQTVQLKTYDPTTKRQTYYSDCFQSVTSGTYYKYAEKVCEKRKGTLASLTTPIKNHFLLSNEKLFGTLYIKSLASVIQDDRDLQNISSLHIGLHRDTSISNGWLWYGYDNTVYQAS</sequence>
<dbReference type="Pfam" id="PF06119">
    <property type="entry name" value="NIDO"/>
    <property type="match status" value="1"/>
</dbReference>
<feature type="domain" description="NIDO" evidence="2">
    <location>
        <begin position="235"/>
        <end position="386"/>
    </location>
</feature>
<dbReference type="SUPFAM" id="SSF56436">
    <property type="entry name" value="C-type lectin-like"/>
    <property type="match status" value="1"/>
</dbReference>
<dbReference type="SUPFAM" id="SSF53335">
    <property type="entry name" value="S-adenosyl-L-methionine-dependent methyltransferases"/>
    <property type="match status" value="1"/>
</dbReference>
<dbReference type="AlphaFoldDB" id="A0A914E7V5"/>
<dbReference type="GO" id="GO:0008757">
    <property type="term" value="F:S-adenosylmethionine-dependent methyltransferase activity"/>
    <property type="evidence" value="ECO:0007669"/>
    <property type="project" value="InterPro"/>
</dbReference>
<dbReference type="Pfam" id="PF08241">
    <property type="entry name" value="Methyltransf_11"/>
    <property type="match status" value="1"/>
</dbReference>
<feature type="compositionally biased region" description="Low complexity" evidence="1">
    <location>
        <begin position="392"/>
        <end position="422"/>
    </location>
</feature>
<dbReference type="PROSITE" id="PS51220">
    <property type="entry name" value="NIDO"/>
    <property type="match status" value="1"/>
</dbReference>
<dbReference type="Proteomes" id="UP000887540">
    <property type="component" value="Unplaced"/>
</dbReference>
<dbReference type="GO" id="GO:0007160">
    <property type="term" value="P:cell-matrix adhesion"/>
    <property type="evidence" value="ECO:0007669"/>
    <property type="project" value="InterPro"/>
</dbReference>
<accession>A0A914E7V5</accession>
<dbReference type="InterPro" id="IPR016187">
    <property type="entry name" value="CTDL_fold"/>
</dbReference>
<evidence type="ECO:0000313" key="3">
    <source>
        <dbReference type="Proteomes" id="UP000887540"/>
    </source>
</evidence>
<dbReference type="Gene3D" id="3.10.100.10">
    <property type="entry name" value="Mannose-Binding Protein A, subunit A"/>
    <property type="match status" value="1"/>
</dbReference>
<feature type="compositionally biased region" description="Polar residues" evidence="1">
    <location>
        <begin position="429"/>
        <end position="440"/>
    </location>
</feature>
<dbReference type="InterPro" id="IPR029063">
    <property type="entry name" value="SAM-dependent_MTases_sf"/>
</dbReference>
<protein>
    <submittedName>
        <fullName evidence="4">NIDO domain-containing protein</fullName>
    </submittedName>
</protein>
<evidence type="ECO:0000256" key="1">
    <source>
        <dbReference type="SAM" id="MobiDB-lite"/>
    </source>
</evidence>
<evidence type="ECO:0000313" key="4">
    <source>
        <dbReference type="WBParaSite" id="ACRNAN_scaffold63.g25882.t1"/>
    </source>
</evidence>
<dbReference type="InterPro" id="IPR051495">
    <property type="entry name" value="Epithelial_Barrier/Signaling"/>
</dbReference>
<dbReference type="SMART" id="SM00539">
    <property type="entry name" value="NIDO"/>
    <property type="match status" value="1"/>
</dbReference>
<dbReference type="InterPro" id="IPR013216">
    <property type="entry name" value="Methyltransf_11"/>
</dbReference>
<dbReference type="InterPro" id="IPR016186">
    <property type="entry name" value="C-type_lectin-like/link_sf"/>
</dbReference>
<name>A0A914E7V5_9BILA</name>
<evidence type="ECO:0000259" key="2">
    <source>
        <dbReference type="PROSITE" id="PS51220"/>
    </source>
</evidence>
<keyword evidence="3" id="KW-1185">Reference proteome</keyword>
<dbReference type="WBParaSite" id="ACRNAN_scaffold63.g25882.t1">
    <property type="protein sequence ID" value="ACRNAN_scaffold63.g25882.t1"/>
    <property type="gene ID" value="ACRNAN_scaffold63.g25882"/>
</dbReference>